<gene>
    <name evidence="1" type="ORF">ELH98_14395</name>
</gene>
<dbReference type="Proteomes" id="UP000291659">
    <property type="component" value="Unassembled WGS sequence"/>
</dbReference>
<protein>
    <submittedName>
        <fullName evidence="1">Uncharacterized protein</fullName>
    </submittedName>
</protein>
<proteinExistence type="predicted"/>
<organism evidence="1 2">
    <name type="scientific">Rhizobium ruizarguesonis</name>
    <dbReference type="NCBI Taxonomy" id="2081791"/>
    <lineage>
        <taxon>Bacteria</taxon>
        <taxon>Pseudomonadati</taxon>
        <taxon>Pseudomonadota</taxon>
        <taxon>Alphaproteobacteria</taxon>
        <taxon>Hyphomicrobiales</taxon>
        <taxon>Rhizobiaceae</taxon>
        <taxon>Rhizobium/Agrobacterium group</taxon>
        <taxon>Rhizobium</taxon>
    </lineage>
</organism>
<evidence type="ECO:0000313" key="2">
    <source>
        <dbReference type="Proteomes" id="UP000291659"/>
    </source>
</evidence>
<sequence>MWSPFVLSKQTESQLADFTQLFFGQALRVAAYSHRSFTKGLIGTVLYFNKYNVFRSGRKRLDR</sequence>
<reference evidence="1 2" key="1">
    <citation type="submission" date="2019-02" db="EMBL/GenBank/DDBJ databases">
        <title>The genomic architecture of introgression among sibling species of bacteria.</title>
        <authorList>
            <person name="Cavassim M.I.A."/>
            <person name="Moeskjaer S."/>
            <person name="Moslemi C."/>
            <person name="Fields B."/>
            <person name="Bachmann A."/>
            <person name="Vilhjalmsson B."/>
            <person name="Schierup M.H."/>
            <person name="Young J.P.W."/>
            <person name="Andersen S.U."/>
        </authorList>
    </citation>
    <scope>NUCLEOTIDE SEQUENCE [LARGE SCALE GENOMIC DNA]</scope>
    <source>
        <strain evidence="1 2">SM141A</strain>
    </source>
</reference>
<keyword evidence="2" id="KW-1185">Reference proteome</keyword>
<dbReference type="EMBL" id="SIOX01000001">
    <property type="protein sequence ID" value="TAX82158.1"/>
    <property type="molecule type" value="Genomic_DNA"/>
</dbReference>
<comment type="caution">
    <text evidence="1">The sequence shown here is derived from an EMBL/GenBank/DDBJ whole genome shotgun (WGS) entry which is preliminary data.</text>
</comment>
<evidence type="ECO:0000313" key="1">
    <source>
        <dbReference type="EMBL" id="TAX82158.1"/>
    </source>
</evidence>
<accession>A0ABY1XAP9</accession>
<name>A0ABY1XAP9_9HYPH</name>